<reference evidence="2" key="2">
    <citation type="submission" date="2020-05" db="EMBL/GenBank/DDBJ databases">
        <title>Complete genome sequence of Bradyrhizobium diazoefficiens XF3 isolated from soybean nodule.</title>
        <authorList>
            <person name="Noda R."/>
            <person name="Kakizaki K."/>
            <person name="Minamisawa K."/>
        </authorList>
    </citation>
    <scope>NUCLEOTIDE SEQUENCE</scope>
    <source>
        <strain evidence="2">XF3</strain>
    </source>
</reference>
<evidence type="ECO:0000313" key="3">
    <source>
        <dbReference type="EMBL" id="BCE82566.1"/>
    </source>
</evidence>
<dbReference type="EMBL" id="AP023092">
    <property type="protein sequence ID" value="BCE32798.1"/>
    <property type="molecule type" value="Genomic_DNA"/>
</dbReference>
<evidence type="ECO:0000313" key="2">
    <source>
        <dbReference type="EMBL" id="BCE41576.1"/>
    </source>
</evidence>
<reference evidence="1" key="1">
    <citation type="submission" date="2020-05" db="EMBL/GenBank/DDBJ databases">
        <title>Complete genome sequence of Bradyrhizobium diazoefficiens XF2 isolated from soybean nodule.</title>
        <authorList>
            <person name="Noda R."/>
            <person name="Kakizaki K."/>
            <person name="Minamisawa K."/>
        </authorList>
    </citation>
    <scope>NUCLEOTIDE SEQUENCE</scope>
    <source>
        <strain evidence="1">XF2</strain>
    </source>
</reference>
<accession>A0A809Y3Z5</accession>
<dbReference type="AlphaFoldDB" id="A0A809Y3Z5"/>
<name>A0A809Y3Z5_9BRAD</name>
<reference evidence="3" key="3">
    <citation type="submission" date="2020-05" db="EMBL/GenBank/DDBJ databases">
        <title>Complete genome sequence of Bradyrhizobium diazoefficiens XF9 isolated from soybean nodule.</title>
        <authorList>
            <person name="Noda R."/>
            <person name="Kakizaki K."/>
            <person name="Minamisawa K."/>
        </authorList>
    </citation>
    <scope>NUCLEOTIDE SEQUENCE</scope>
    <source>
        <strain evidence="3">XF9</strain>
    </source>
</reference>
<dbReference type="EMBL" id="AP023093">
    <property type="protein sequence ID" value="BCE41576.1"/>
    <property type="molecule type" value="Genomic_DNA"/>
</dbReference>
<evidence type="ECO:0000313" key="1">
    <source>
        <dbReference type="EMBL" id="BCE32798.1"/>
    </source>
</evidence>
<proteinExistence type="predicted"/>
<protein>
    <submittedName>
        <fullName evidence="1">Uncharacterized protein</fullName>
    </submittedName>
</protein>
<sequence length="113" mass="12239">MILFVIPGRPQGEPGIHFSAEQAAQWIPGLRASRAPGMTADVAGSVSLRIMQRFIRPFGEVVSASATDLRATLSREIKTGELLRALIVVGPNKQRHTFQCANLSRLPTMAETA</sequence>
<organism evidence="1">
    <name type="scientific">Bradyrhizobium diazoefficiens</name>
    <dbReference type="NCBI Taxonomy" id="1355477"/>
    <lineage>
        <taxon>Bacteria</taxon>
        <taxon>Pseudomonadati</taxon>
        <taxon>Pseudomonadota</taxon>
        <taxon>Alphaproteobacteria</taxon>
        <taxon>Hyphomicrobiales</taxon>
        <taxon>Nitrobacteraceae</taxon>
        <taxon>Bradyrhizobium</taxon>
    </lineage>
</organism>
<gene>
    <name evidence="1" type="ORF">XF2B_65670</name>
    <name evidence="2" type="ORF">XF3B_66070</name>
    <name evidence="3" type="ORF">XF9B_39870</name>
</gene>
<dbReference type="RefSeq" id="WP_244651831.1">
    <property type="nucleotide sequence ID" value="NZ_AP022639.1"/>
</dbReference>
<dbReference type="EMBL" id="AP023098">
    <property type="protein sequence ID" value="BCE82566.1"/>
    <property type="molecule type" value="Genomic_DNA"/>
</dbReference>